<organism evidence="14 15">
    <name type="scientific">Vescimonas coprocola</name>
    <dbReference type="NCBI Taxonomy" id="2714355"/>
    <lineage>
        <taxon>Bacteria</taxon>
        <taxon>Bacillati</taxon>
        <taxon>Bacillota</taxon>
        <taxon>Clostridia</taxon>
        <taxon>Eubacteriales</taxon>
        <taxon>Oscillospiraceae</taxon>
        <taxon>Vescimonas</taxon>
    </lineage>
</organism>
<gene>
    <name evidence="8 14" type="primary">dnaA</name>
    <name evidence="14" type="ORF">MM50RIKEN_22100</name>
</gene>
<dbReference type="RefSeq" id="WP_021859245.1">
    <property type="nucleotide sequence ID" value="NZ_AP023418.1"/>
</dbReference>
<evidence type="ECO:0000256" key="5">
    <source>
        <dbReference type="ARBA" id="ARBA00022840"/>
    </source>
</evidence>
<dbReference type="InterPro" id="IPR020591">
    <property type="entry name" value="Chromosome_initiator_DnaA-like"/>
</dbReference>
<accession>A0A810Q846</accession>
<dbReference type="AlphaFoldDB" id="A0A810Q846"/>
<dbReference type="InterPro" id="IPR038454">
    <property type="entry name" value="DnaA_N_sf"/>
</dbReference>
<dbReference type="Gene3D" id="3.40.50.300">
    <property type="entry name" value="P-loop containing nucleotide triphosphate hydrolases"/>
    <property type="match status" value="1"/>
</dbReference>
<evidence type="ECO:0000256" key="10">
    <source>
        <dbReference type="RuleBase" id="RU000577"/>
    </source>
</evidence>
<dbReference type="InterPro" id="IPR003593">
    <property type="entry name" value="AAA+_ATPase"/>
</dbReference>
<feature type="binding site" evidence="8">
    <location>
        <position position="147"/>
    </location>
    <ligand>
        <name>ATP</name>
        <dbReference type="ChEBI" id="CHEBI:30616"/>
    </ligand>
</feature>
<feature type="domain" description="AAA+ ATPase" evidence="12">
    <location>
        <begin position="132"/>
        <end position="266"/>
    </location>
</feature>
<keyword evidence="3 8" id="KW-0235">DNA replication</keyword>
<proteinExistence type="inferred from homology"/>
<dbReference type="Pfam" id="PF08299">
    <property type="entry name" value="Bac_DnaA_C"/>
    <property type="match status" value="1"/>
</dbReference>
<feature type="binding site" evidence="8">
    <location>
        <position position="143"/>
    </location>
    <ligand>
        <name>ATP</name>
        <dbReference type="ChEBI" id="CHEBI:30616"/>
    </ligand>
</feature>
<protein>
    <recommendedName>
        <fullName evidence="8 9">Chromosomal replication initiator protein DnaA</fullName>
    </recommendedName>
</protein>
<keyword evidence="5 8" id="KW-0067">ATP-binding</keyword>
<comment type="subcellular location">
    <subcellularLocation>
        <location evidence="8">Cytoplasm</location>
    </subcellularLocation>
</comment>
<dbReference type="HAMAP" id="MF_00377">
    <property type="entry name" value="DnaA_bact"/>
    <property type="match status" value="1"/>
</dbReference>
<dbReference type="FunFam" id="3.40.50.300:FF:000668">
    <property type="entry name" value="Chromosomal replication initiator protein DnaA"/>
    <property type="match status" value="1"/>
</dbReference>
<keyword evidence="15" id="KW-1185">Reference proteome</keyword>
<comment type="domain">
    <text evidence="8">Domain I is involved in oligomerization and binding regulators, domain II is flexibile and of varying length in different bacteria, domain III forms the AAA+ region, while domain IV binds dsDNA.</text>
</comment>
<dbReference type="NCBIfam" id="TIGR00362">
    <property type="entry name" value="DnaA"/>
    <property type="match status" value="1"/>
</dbReference>
<name>A0A810Q846_9FIRM</name>
<evidence type="ECO:0000256" key="2">
    <source>
        <dbReference type="ARBA" id="ARBA00022490"/>
    </source>
</evidence>
<feature type="binding site" evidence="8">
    <location>
        <position position="146"/>
    </location>
    <ligand>
        <name>ATP</name>
        <dbReference type="ChEBI" id="CHEBI:30616"/>
    </ligand>
</feature>
<evidence type="ECO:0000256" key="9">
    <source>
        <dbReference type="NCBIfam" id="TIGR00362"/>
    </source>
</evidence>
<dbReference type="KEGG" id="vcop:MM50RIKEN_22100"/>
<dbReference type="PRINTS" id="PR00051">
    <property type="entry name" value="DNAA"/>
</dbReference>
<keyword evidence="6 8" id="KW-0446">Lipid-binding</keyword>
<dbReference type="GO" id="GO:0005737">
    <property type="term" value="C:cytoplasm"/>
    <property type="evidence" value="ECO:0007669"/>
    <property type="project" value="UniProtKB-SubCell"/>
</dbReference>
<sequence>MNSISDVWQSVLSRLQEQLSETTIRTWFDEVDVVTMEDSAFVLHCSNSFKKSTIETRFMKHIKAALKDIFSSDLEVKILNDEQLAAYHGVAPDQPGSLLDSDAFTFETYVVGPQNKLAYAAARAVADKPAENFNPLFIYGDSGLGKTHLLYAIAHQVKRKREDLRIVYIKGDDFTNELIASIREGSNAEFREKYRQAGILLVDDIQFIAGKKQTQEEFFHTFNTLYESGRQIVLTSDRPPREMTQLEDRLQSRFVSGLMVDVAPPDFETRLAIIKNKAAMLGVKLPDEIYGYIAENVTANVRQIEGTLNKLLAYRDLLGDQVDEQSVGRAVRDMLQKSNEYIPSPSVIISYICKYFSVEEDVLRGQRRGRNEVNARQIAMYLIRRMTNLSLNDIGKEFGDRDHTTVLHSLDKVEKQMRTDPAFAEVVKEITTNINAKR</sequence>
<reference evidence="14" key="1">
    <citation type="submission" date="2020-09" db="EMBL/GenBank/DDBJ databases">
        <title>New species isolated from human feces.</title>
        <authorList>
            <person name="Kitahara M."/>
            <person name="Shigeno Y."/>
            <person name="Shime M."/>
            <person name="Matsumoto Y."/>
            <person name="Nakamura S."/>
            <person name="Motooka D."/>
            <person name="Fukuoka S."/>
            <person name="Nishikawa H."/>
            <person name="Benno Y."/>
        </authorList>
    </citation>
    <scope>NUCLEOTIDE SEQUENCE</scope>
    <source>
        <strain evidence="14">MM50</strain>
    </source>
</reference>
<dbReference type="InterPro" id="IPR027417">
    <property type="entry name" value="P-loop_NTPase"/>
</dbReference>
<evidence type="ECO:0000256" key="3">
    <source>
        <dbReference type="ARBA" id="ARBA00022705"/>
    </source>
</evidence>
<dbReference type="Gene3D" id="1.10.1750.10">
    <property type="match status" value="1"/>
</dbReference>
<comment type="function">
    <text evidence="8 10">Plays an essential role in the initiation and regulation of chromosomal replication. ATP-DnaA binds to the origin of replication (oriC) to initiate formation of the DNA replication initiation complex once per cell cycle. Binds the DnaA box (a 9 base pair repeat at the origin) and separates the double-stranded (ds)DNA. Forms a right-handed helical filament on oriC DNA; dsDNA binds to the exterior of the filament while single-stranded (ss)DNA is stabiized in the filament's interior. The ATP-DnaA-oriC complex binds and stabilizes one strand of the AT-rich DNA unwinding element (DUE), permitting loading of DNA polymerase. After initiation quickly degrades to an ADP-DnaA complex that is not apt for DNA replication. Binds acidic phospholipids.</text>
</comment>
<keyword evidence="7 8" id="KW-0238">DNA-binding</keyword>
<evidence type="ECO:0000256" key="6">
    <source>
        <dbReference type="ARBA" id="ARBA00023121"/>
    </source>
</evidence>
<dbReference type="PROSITE" id="PS01008">
    <property type="entry name" value="DNAA"/>
    <property type="match status" value="1"/>
</dbReference>
<keyword evidence="4 8" id="KW-0547">Nucleotide-binding</keyword>
<evidence type="ECO:0000256" key="11">
    <source>
        <dbReference type="RuleBase" id="RU004227"/>
    </source>
</evidence>
<feature type="region of interest" description="Domain I, interacts with DnaA modulators" evidence="8">
    <location>
        <begin position="1"/>
        <end position="82"/>
    </location>
</feature>
<evidence type="ECO:0000256" key="1">
    <source>
        <dbReference type="ARBA" id="ARBA00006583"/>
    </source>
</evidence>
<evidence type="ECO:0000256" key="7">
    <source>
        <dbReference type="ARBA" id="ARBA00023125"/>
    </source>
</evidence>
<dbReference type="Pfam" id="PF00308">
    <property type="entry name" value="Bac_DnaA"/>
    <property type="match status" value="1"/>
</dbReference>
<feature type="domain" description="Chromosomal replication initiator DnaA C-terminal" evidence="13">
    <location>
        <begin position="344"/>
        <end position="413"/>
    </location>
</feature>
<evidence type="ECO:0000259" key="13">
    <source>
        <dbReference type="SMART" id="SM00760"/>
    </source>
</evidence>
<dbReference type="GO" id="GO:0005524">
    <property type="term" value="F:ATP binding"/>
    <property type="evidence" value="ECO:0007669"/>
    <property type="project" value="UniProtKB-UniRule"/>
</dbReference>
<keyword evidence="2 8" id="KW-0963">Cytoplasm</keyword>
<dbReference type="Gene3D" id="1.10.8.60">
    <property type="match status" value="1"/>
</dbReference>
<evidence type="ECO:0000259" key="12">
    <source>
        <dbReference type="SMART" id="SM00382"/>
    </source>
</evidence>
<dbReference type="SUPFAM" id="SSF52540">
    <property type="entry name" value="P-loop containing nucleoside triphosphate hydrolases"/>
    <property type="match status" value="1"/>
</dbReference>
<dbReference type="PANTHER" id="PTHR30050:SF2">
    <property type="entry name" value="CHROMOSOMAL REPLICATION INITIATOR PROTEIN DNAA"/>
    <property type="match status" value="1"/>
</dbReference>
<comment type="subunit">
    <text evidence="8">Oligomerizes as a right-handed, spiral filament on DNA at oriC.</text>
</comment>
<dbReference type="Gene3D" id="3.30.300.180">
    <property type="match status" value="1"/>
</dbReference>
<feature type="binding site" evidence="8">
    <location>
        <position position="145"/>
    </location>
    <ligand>
        <name>ATP</name>
        <dbReference type="ChEBI" id="CHEBI:30616"/>
    </ligand>
</feature>
<dbReference type="SMART" id="SM00760">
    <property type="entry name" value="Bac_DnaA_C"/>
    <property type="match status" value="1"/>
</dbReference>
<dbReference type="InterPro" id="IPR010921">
    <property type="entry name" value="Trp_repressor/repl_initiator"/>
</dbReference>
<dbReference type="GO" id="GO:0006270">
    <property type="term" value="P:DNA replication initiation"/>
    <property type="evidence" value="ECO:0007669"/>
    <property type="project" value="UniProtKB-UniRule"/>
</dbReference>
<feature type="region of interest" description="Domain IV, binds dsDNA" evidence="8">
    <location>
        <begin position="316"/>
        <end position="438"/>
    </location>
</feature>
<dbReference type="GO" id="GO:0006275">
    <property type="term" value="P:regulation of DNA replication"/>
    <property type="evidence" value="ECO:0007669"/>
    <property type="project" value="UniProtKB-UniRule"/>
</dbReference>
<dbReference type="InterPro" id="IPR001957">
    <property type="entry name" value="Chromosome_initiator_DnaA"/>
</dbReference>
<dbReference type="CDD" id="cd00009">
    <property type="entry name" value="AAA"/>
    <property type="match status" value="1"/>
</dbReference>
<dbReference type="InterPro" id="IPR024633">
    <property type="entry name" value="DnaA_N_dom"/>
</dbReference>
<dbReference type="GO" id="GO:0003688">
    <property type="term" value="F:DNA replication origin binding"/>
    <property type="evidence" value="ECO:0007669"/>
    <property type="project" value="UniProtKB-UniRule"/>
</dbReference>
<evidence type="ECO:0000313" key="15">
    <source>
        <dbReference type="Proteomes" id="UP000681035"/>
    </source>
</evidence>
<evidence type="ECO:0000313" key="14">
    <source>
        <dbReference type="EMBL" id="BCK82447.1"/>
    </source>
</evidence>
<comment type="similarity">
    <text evidence="1 8 11">Belongs to the DnaA family.</text>
</comment>
<dbReference type="CDD" id="cd06571">
    <property type="entry name" value="Bac_DnaA_C"/>
    <property type="match status" value="1"/>
</dbReference>
<dbReference type="SMART" id="SM00382">
    <property type="entry name" value="AAA"/>
    <property type="match status" value="1"/>
</dbReference>
<dbReference type="Proteomes" id="UP000681035">
    <property type="component" value="Chromosome"/>
</dbReference>
<dbReference type="PANTHER" id="PTHR30050">
    <property type="entry name" value="CHROMOSOMAL REPLICATION INITIATOR PROTEIN DNAA"/>
    <property type="match status" value="1"/>
</dbReference>
<dbReference type="SUPFAM" id="SSF48295">
    <property type="entry name" value="TrpR-like"/>
    <property type="match status" value="1"/>
</dbReference>
<comment type="caution">
    <text evidence="8">Lacks conserved residue(s) required for the propagation of feature annotation.</text>
</comment>
<evidence type="ECO:0000256" key="4">
    <source>
        <dbReference type="ARBA" id="ARBA00022741"/>
    </source>
</evidence>
<dbReference type="GO" id="GO:0005886">
    <property type="term" value="C:plasma membrane"/>
    <property type="evidence" value="ECO:0007669"/>
    <property type="project" value="TreeGrafter"/>
</dbReference>
<evidence type="ECO:0000256" key="8">
    <source>
        <dbReference type="HAMAP-Rule" id="MF_00377"/>
    </source>
</evidence>
<dbReference type="InterPro" id="IPR013159">
    <property type="entry name" value="DnaA_C"/>
</dbReference>
<dbReference type="Pfam" id="PF11638">
    <property type="entry name" value="DnaA_N"/>
    <property type="match status" value="1"/>
</dbReference>
<dbReference type="InterPro" id="IPR013317">
    <property type="entry name" value="DnaA_dom"/>
</dbReference>
<dbReference type="GO" id="GO:0008289">
    <property type="term" value="F:lipid binding"/>
    <property type="evidence" value="ECO:0007669"/>
    <property type="project" value="UniProtKB-KW"/>
</dbReference>
<dbReference type="InterPro" id="IPR018312">
    <property type="entry name" value="Chromosome_initiator_DnaA_CS"/>
</dbReference>
<dbReference type="EMBL" id="AP023418">
    <property type="protein sequence ID" value="BCK82447.1"/>
    <property type="molecule type" value="Genomic_DNA"/>
</dbReference>